<proteinExistence type="predicted"/>
<protein>
    <submittedName>
        <fullName evidence="5">GntR family transcriptional regulator</fullName>
    </submittedName>
</protein>
<dbReference type="EMBL" id="BAAAIZ010000030">
    <property type="protein sequence ID" value="GAA1422356.1"/>
    <property type="molecule type" value="Genomic_DNA"/>
</dbReference>
<evidence type="ECO:0000256" key="3">
    <source>
        <dbReference type="ARBA" id="ARBA00023163"/>
    </source>
</evidence>
<evidence type="ECO:0000256" key="2">
    <source>
        <dbReference type="ARBA" id="ARBA00023125"/>
    </source>
</evidence>
<dbReference type="SMART" id="SM00345">
    <property type="entry name" value="HTH_GNTR"/>
    <property type="match status" value="1"/>
</dbReference>
<dbReference type="InterPro" id="IPR011711">
    <property type="entry name" value="GntR_C"/>
</dbReference>
<sequence length="238" mass="26520">MGEWGRPFTEVFMAQDAALRLSTVSVVEALAASLRDRVLDGQIPPGTTLAETEIANEYGVSRPTARSAITALVYEGLLHREANKAAYVPRLTREDVEDLFLVRTPLETEVVRVLLERGTVPVGPAERALEDLDRLEEDAPHSAFVEPDLRFHQSLIDAVGSPRLSRLYRGIKGEIHLCMVQTRHTLGRDRIVAEHRRILQALQAKDADEAIARMRAHLDGACRSLQQVFLTVGAEEKR</sequence>
<dbReference type="SMART" id="SM00895">
    <property type="entry name" value="FCD"/>
    <property type="match status" value="1"/>
</dbReference>
<dbReference type="InterPro" id="IPR036388">
    <property type="entry name" value="WH-like_DNA-bd_sf"/>
</dbReference>
<dbReference type="InterPro" id="IPR000524">
    <property type="entry name" value="Tscrpt_reg_HTH_GntR"/>
</dbReference>
<accession>A0ABN1YTM3</accession>
<dbReference type="InterPro" id="IPR036390">
    <property type="entry name" value="WH_DNA-bd_sf"/>
</dbReference>
<dbReference type="SUPFAM" id="SSF46785">
    <property type="entry name" value="Winged helix' DNA-binding domain"/>
    <property type="match status" value="1"/>
</dbReference>
<reference evidence="5 6" key="1">
    <citation type="journal article" date="2019" name="Int. J. Syst. Evol. Microbiol.">
        <title>The Global Catalogue of Microorganisms (GCM) 10K type strain sequencing project: providing services to taxonomists for standard genome sequencing and annotation.</title>
        <authorList>
            <consortium name="The Broad Institute Genomics Platform"/>
            <consortium name="The Broad Institute Genome Sequencing Center for Infectious Disease"/>
            <person name="Wu L."/>
            <person name="Ma J."/>
        </authorList>
    </citation>
    <scope>NUCLEOTIDE SEQUENCE [LARGE SCALE GENOMIC DNA]</scope>
    <source>
        <strain evidence="5 6">JCM 11756</strain>
    </source>
</reference>
<dbReference type="PANTHER" id="PTHR43537">
    <property type="entry name" value="TRANSCRIPTIONAL REGULATOR, GNTR FAMILY"/>
    <property type="match status" value="1"/>
</dbReference>
<name>A0ABN1YTM3_9ACTN</name>
<keyword evidence="2" id="KW-0238">DNA-binding</keyword>
<dbReference type="Gene3D" id="1.10.10.10">
    <property type="entry name" value="Winged helix-like DNA-binding domain superfamily/Winged helix DNA-binding domain"/>
    <property type="match status" value="1"/>
</dbReference>
<dbReference type="PROSITE" id="PS50949">
    <property type="entry name" value="HTH_GNTR"/>
    <property type="match status" value="1"/>
</dbReference>
<dbReference type="PRINTS" id="PR00035">
    <property type="entry name" value="HTHGNTR"/>
</dbReference>
<dbReference type="Pfam" id="PF00392">
    <property type="entry name" value="GntR"/>
    <property type="match status" value="1"/>
</dbReference>
<comment type="caution">
    <text evidence="5">The sequence shown here is derived from an EMBL/GenBank/DDBJ whole genome shotgun (WGS) entry which is preliminary data.</text>
</comment>
<keyword evidence="6" id="KW-1185">Reference proteome</keyword>
<keyword evidence="3" id="KW-0804">Transcription</keyword>
<dbReference type="Pfam" id="PF07729">
    <property type="entry name" value="FCD"/>
    <property type="match status" value="1"/>
</dbReference>
<dbReference type="SUPFAM" id="SSF48008">
    <property type="entry name" value="GntR ligand-binding domain-like"/>
    <property type="match status" value="1"/>
</dbReference>
<evidence type="ECO:0000313" key="6">
    <source>
        <dbReference type="Proteomes" id="UP001500973"/>
    </source>
</evidence>
<dbReference type="PANTHER" id="PTHR43537:SF45">
    <property type="entry name" value="GNTR FAMILY REGULATORY PROTEIN"/>
    <property type="match status" value="1"/>
</dbReference>
<evidence type="ECO:0000313" key="5">
    <source>
        <dbReference type="EMBL" id="GAA1422356.1"/>
    </source>
</evidence>
<evidence type="ECO:0000259" key="4">
    <source>
        <dbReference type="PROSITE" id="PS50949"/>
    </source>
</evidence>
<evidence type="ECO:0000256" key="1">
    <source>
        <dbReference type="ARBA" id="ARBA00023015"/>
    </source>
</evidence>
<dbReference type="CDD" id="cd07377">
    <property type="entry name" value="WHTH_GntR"/>
    <property type="match status" value="1"/>
</dbReference>
<dbReference type="Gene3D" id="1.20.120.530">
    <property type="entry name" value="GntR ligand-binding domain-like"/>
    <property type="match status" value="1"/>
</dbReference>
<keyword evidence="1" id="KW-0805">Transcription regulation</keyword>
<dbReference type="Proteomes" id="UP001500973">
    <property type="component" value="Unassembled WGS sequence"/>
</dbReference>
<feature type="domain" description="HTH gntR-type" evidence="4">
    <location>
        <begin position="24"/>
        <end position="91"/>
    </location>
</feature>
<dbReference type="InterPro" id="IPR008920">
    <property type="entry name" value="TF_FadR/GntR_C"/>
</dbReference>
<organism evidence="5 6">
    <name type="scientific">Streptomyces thermospinosisporus</name>
    <dbReference type="NCBI Taxonomy" id="161482"/>
    <lineage>
        <taxon>Bacteria</taxon>
        <taxon>Bacillati</taxon>
        <taxon>Actinomycetota</taxon>
        <taxon>Actinomycetes</taxon>
        <taxon>Kitasatosporales</taxon>
        <taxon>Streptomycetaceae</taxon>
        <taxon>Streptomyces</taxon>
    </lineage>
</organism>
<gene>
    <name evidence="5" type="ORF">GCM10009601_23720</name>
</gene>